<dbReference type="InterPro" id="IPR045338">
    <property type="entry name" value="DUF6535"/>
</dbReference>
<dbReference type="Proteomes" id="UP001556367">
    <property type="component" value="Unassembled WGS sequence"/>
</dbReference>
<evidence type="ECO:0000259" key="2">
    <source>
        <dbReference type="Pfam" id="PF20153"/>
    </source>
</evidence>
<keyword evidence="1" id="KW-0472">Membrane</keyword>
<keyword evidence="1" id="KW-1133">Transmembrane helix</keyword>
<dbReference type="Pfam" id="PF20153">
    <property type="entry name" value="DUF6535"/>
    <property type="match status" value="1"/>
</dbReference>
<evidence type="ECO:0000256" key="1">
    <source>
        <dbReference type="SAM" id="Phobius"/>
    </source>
</evidence>
<evidence type="ECO:0000313" key="4">
    <source>
        <dbReference type="Proteomes" id="UP001556367"/>
    </source>
</evidence>
<proteinExistence type="predicted"/>
<evidence type="ECO:0000313" key="3">
    <source>
        <dbReference type="EMBL" id="KAL0959358.1"/>
    </source>
</evidence>
<gene>
    <name evidence="3" type="ORF">HGRIS_014613</name>
</gene>
<protein>
    <recommendedName>
        <fullName evidence="2">DUF6535 domain-containing protein</fullName>
    </recommendedName>
</protein>
<name>A0ABR3JU34_9AGAR</name>
<organism evidence="3 4">
    <name type="scientific">Hohenbuehelia grisea</name>
    <dbReference type="NCBI Taxonomy" id="104357"/>
    <lineage>
        <taxon>Eukaryota</taxon>
        <taxon>Fungi</taxon>
        <taxon>Dikarya</taxon>
        <taxon>Basidiomycota</taxon>
        <taxon>Agaricomycotina</taxon>
        <taxon>Agaricomycetes</taxon>
        <taxon>Agaricomycetidae</taxon>
        <taxon>Agaricales</taxon>
        <taxon>Pleurotineae</taxon>
        <taxon>Pleurotaceae</taxon>
        <taxon>Hohenbuehelia</taxon>
    </lineage>
</organism>
<feature type="transmembrane region" description="Helical" evidence="1">
    <location>
        <begin position="106"/>
        <end position="123"/>
    </location>
</feature>
<feature type="transmembrane region" description="Helical" evidence="1">
    <location>
        <begin position="264"/>
        <end position="288"/>
    </location>
</feature>
<sequence length="977" mass="109529">MLSCKKHLRMSSAFFDEKAGLAAPGPESSSDRRSTAFGHTAFGLKPKHSYGNQAGFADPRDYENKYPEDPIYEELSENARVWRVYLDEAADFDADMIEKASDGLDLLLVFAGLFSAVLTTFVAQTSQSLSNNYSGVSASLLSELVLMQRAIAEGAPVSSVPPSDTTSGPSHGDVWVNGLWFISLTLSLSTALLAVLVRQWLHQYTAITSGTSRNRSLIRQYRYDGLIKWHVPLIISLLPVFLHVALGLFLVGLVVFIIPLNSSIAWVVASITCLVYAIYTVSNILPLLNPQCPYRTPFSDILHAIIRSIQPTFLVLASALSSLQSSFLKCTRRLKYSQQHPLHQVTSEFEMFQAYAPSAQPREHEPWQSLKEMERAAATTEDIGARAIMWLLRSTSNPPTTSIALQSLGGFSSKFTKKLPGLVDPGTRNLFETAISNSVPGSSSSIQRLERLLRSRHAVTSIQPPMRNPPPSCYFSPETPFTAKACLLLLRGKTYHAKSMQTKGWNLRDLFLAIVDGDRGDFLLPRALWDRLQDIDFNEFQPFTSPWMEMPPDLLQKLYRFAFKQRVHQRGLRNRPFQVQLSQVPQNLVRRLAISTALQSRHYNALRTGISPSDLDMYGLLNASYARCPITDGEIPEALLIISSAIWDSPPSVGSNSVYQHQDKLDSVAGVWSAIECSEADIGRPLAESLSTHAIAILKDAIPLRDDNCDRFEIVRSVSAAIHKLGGDLASLTYAELFQDEGSVIQDESQTFPSLHYDYLWVNALSVNTVEAFTYLMNQDTISKLSPGDLRHQWRIHHKFFLSIIPAFIKGLSRHSLPRDLDERCRAYLFQPERLFVVCAGFDTAFWMYHDRGPIYVTPPYDNEEVRKNILALVSLDPDHPSWADRGSYSRKFMDASISSDSLNAPYVLHPPVLYTFHFLDEYFEARKSTQSHTGQRMAQPVAQTLGICKVLMKLWRQRTTAEDSPAGENKSEENMA</sequence>
<dbReference type="EMBL" id="JASNQZ010000003">
    <property type="protein sequence ID" value="KAL0959358.1"/>
    <property type="molecule type" value="Genomic_DNA"/>
</dbReference>
<reference evidence="4" key="1">
    <citation type="submission" date="2024-06" db="EMBL/GenBank/DDBJ databases">
        <title>Multi-omics analyses provide insights into the biosynthesis of the anticancer antibiotic pleurotin in Hohenbuehelia grisea.</title>
        <authorList>
            <person name="Weaver J.A."/>
            <person name="Alberti F."/>
        </authorList>
    </citation>
    <scope>NUCLEOTIDE SEQUENCE [LARGE SCALE GENOMIC DNA]</scope>
    <source>
        <strain evidence="4">T-177</strain>
    </source>
</reference>
<feature type="transmembrane region" description="Helical" evidence="1">
    <location>
        <begin position="178"/>
        <end position="197"/>
    </location>
</feature>
<accession>A0ABR3JU34</accession>
<keyword evidence="4" id="KW-1185">Reference proteome</keyword>
<keyword evidence="1" id="KW-0812">Transmembrane</keyword>
<feature type="transmembrane region" description="Helical" evidence="1">
    <location>
        <begin position="229"/>
        <end position="258"/>
    </location>
</feature>
<feature type="domain" description="DUF6535" evidence="2">
    <location>
        <begin position="82"/>
        <end position="258"/>
    </location>
</feature>
<feature type="transmembrane region" description="Helical" evidence="1">
    <location>
        <begin position="309"/>
        <end position="328"/>
    </location>
</feature>
<comment type="caution">
    <text evidence="3">The sequence shown here is derived from an EMBL/GenBank/DDBJ whole genome shotgun (WGS) entry which is preliminary data.</text>
</comment>